<comment type="caution">
    <text evidence="1">The sequence shown here is derived from an EMBL/GenBank/DDBJ whole genome shotgun (WGS) entry which is preliminary data.</text>
</comment>
<accession>A0ABT7K0B2</accession>
<dbReference type="Gene3D" id="1.10.10.1400">
    <property type="entry name" value="Terminase, small subunit, N-terminal DNA-binding domain, HTH motif"/>
    <property type="match status" value="1"/>
</dbReference>
<dbReference type="EMBL" id="JARFYM010000020">
    <property type="protein sequence ID" value="MDL2401582.1"/>
    <property type="molecule type" value="Genomic_DNA"/>
</dbReference>
<keyword evidence="2" id="KW-1185">Reference proteome</keyword>
<dbReference type="Pfam" id="PF03592">
    <property type="entry name" value="Terminase_2"/>
    <property type="match status" value="1"/>
</dbReference>
<proteinExistence type="predicted"/>
<sequence length="74" mass="8319">MSKIDDIETSNSAIDAVADLEERLTHREIRFVREYLIDLDPKRAAIEAGYSKTVAASKAYQWVSNGKVKPLAPR</sequence>
<dbReference type="Proteomes" id="UP001172645">
    <property type="component" value="Unassembled WGS sequence"/>
</dbReference>
<evidence type="ECO:0000313" key="1">
    <source>
        <dbReference type="EMBL" id="MDL2401582.1"/>
    </source>
</evidence>
<organism evidence="1 2">
    <name type="scientific">Rhizobium mayense</name>
    <dbReference type="NCBI Taxonomy" id="1312184"/>
    <lineage>
        <taxon>Bacteria</taxon>
        <taxon>Pseudomonadati</taxon>
        <taxon>Pseudomonadota</taxon>
        <taxon>Alphaproteobacteria</taxon>
        <taxon>Hyphomicrobiales</taxon>
        <taxon>Rhizobiaceae</taxon>
        <taxon>Rhizobium/Agrobacterium group</taxon>
        <taxon>Rhizobium</taxon>
    </lineage>
</organism>
<protein>
    <submittedName>
        <fullName evidence="1">Terminase small subunit</fullName>
    </submittedName>
</protein>
<gene>
    <name evidence="1" type="ORF">PY649_21975</name>
</gene>
<dbReference type="InterPro" id="IPR038713">
    <property type="entry name" value="Terminase_Gp1_N_sf"/>
</dbReference>
<name>A0ABT7K0B2_9HYPH</name>
<dbReference type="RefSeq" id="WP_285870813.1">
    <property type="nucleotide sequence ID" value="NZ_JARFYM010000020.1"/>
</dbReference>
<dbReference type="InterPro" id="IPR005335">
    <property type="entry name" value="Terminase_ssu"/>
</dbReference>
<reference evidence="1" key="1">
    <citation type="submission" date="2023-06" db="EMBL/GenBank/DDBJ databases">
        <title>Phylogenetic Diversity of Rhizobium strains.</title>
        <authorList>
            <person name="Moura F.T."/>
            <person name="Helene L.C.F."/>
            <person name="Hungria M."/>
        </authorList>
    </citation>
    <scope>NUCLEOTIDE SEQUENCE</scope>
    <source>
        <strain evidence="1">CCGE526</strain>
    </source>
</reference>
<evidence type="ECO:0000313" key="2">
    <source>
        <dbReference type="Proteomes" id="UP001172645"/>
    </source>
</evidence>